<organism evidence="1 2">
    <name type="scientific">Bathymodiolus thermophilus thioautotrophic gill symbiont</name>
    <dbReference type="NCBI Taxonomy" id="2360"/>
    <lineage>
        <taxon>Bacteria</taxon>
        <taxon>Pseudomonadati</taxon>
        <taxon>Pseudomonadota</taxon>
        <taxon>Gammaproteobacteria</taxon>
        <taxon>sulfur-oxidizing symbionts</taxon>
    </lineage>
</organism>
<proteinExistence type="predicted"/>
<dbReference type="EMBL" id="CAHJWF010000048">
    <property type="protein sequence ID" value="CAB5497564.1"/>
    <property type="molecule type" value="Genomic_DNA"/>
</dbReference>
<sequence>MFLTRAHLIDCSADDGVYLRIGFVSVKDFVLSNLRLPQNAELNIGDCHFENFQLTNFRNIGKFKLCKINILNIKHKYFGNTYLEDETQNNKKFQINNTSIGKTDFQSIDLSSFEEMEIFDNIFTEINYTSVTWSDEVIKVGQYNDSDSKKLSKQQDSYRV</sequence>
<dbReference type="RefSeq" id="WP_202776092.1">
    <property type="nucleotide sequence ID" value="NZ_CAHJWF010000048.1"/>
</dbReference>
<evidence type="ECO:0000313" key="2">
    <source>
        <dbReference type="Proteomes" id="UP000626656"/>
    </source>
</evidence>
<keyword evidence="2" id="KW-1185">Reference proteome</keyword>
<name>A0ABN7G882_9GAMM</name>
<reference evidence="1 2" key="1">
    <citation type="submission" date="2020-05" db="EMBL/GenBank/DDBJ databases">
        <authorList>
            <person name="Petersen J."/>
            <person name="Sayavedra L."/>
        </authorList>
    </citation>
    <scope>NUCLEOTIDE SEQUENCE [LARGE SCALE GENOMIC DNA]</scope>
    <source>
        <strain evidence="1">B azoricus SOX ET2 1586I</strain>
    </source>
</reference>
<evidence type="ECO:0008006" key="3">
    <source>
        <dbReference type="Google" id="ProtNLM"/>
    </source>
</evidence>
<accession>A0ABN7G882</accession>
<comment type="caution">
    <text evidence="1">The sequence shown here is derived from an EMBL/GenBank/DDBJ whole genome shotgun (WGS) entry which is preliminary data.</text>
</comment>
<protein>
    <recommendedName>
        <fullName evidence="3">Pentapeptide repeat-containing protein</fullName>
    </recommendedName>
</protein>
<gene>
    <name evidence="1" type="ORF">AZO1586I_195</name>
</gene>
<dbReference type="Proteomes" id="UP000626656">
    <property type="component" value="Unassembled WGS sequence"/>
</dbReference>
<evidence type="ECO:0000313" key="1">
    <source>
        <dbReference type="EMBL" id="CAB5497564.1"/>
    </source>
</evidence>